<feature type="compositionally biased region" description="Polar residues" evidence="1">
    <location>
        <begin position="100"/>
        <end position="112"/>
    </location>
</feature>
<dbReference type="Proteomes" id="UP000807115">
    <property type="component" value="Chromosome 10"/>
</dbReference>
<evidence type="ECO:0000256" key="1">
    <source>
        <dbReference type="SAM" id="MobiDB-lite"/>
    </source>
</evidence>
<evidence type="ECO:0000313" key="3">
    <source>
        <dbReference type="Proteomes" id="UP000807115"/>
    </source>
</evidence>
<feature type="compositionally biased region" description="Polar residues" evidence="1">
    <location>
        <begin position="51"/>
        <end position="69"/>
    </location>
</feature>
<comment type="caution">
    <text evidence="2">The sequence shown here is derived from an EMBL/GenBank/DDBJ whole genome shotgun (WGS) entry which is preliminary data.</text>
</comment>
<evidence type="ECO:0000313" key="2">
    <source>
        <dbReference type="EMBL" id="KAG0514413.1"/>
    </source>
</evidence>
<accession>A0A921Q2Q0</accession>
<gene>
    <name evidence="2" type="ORF">BDA96_10G189300</name>
</gene>
<organism evidence="2 3">
    <name type="scientific">Sorghum bicolor</name>
    <name type="common">Sorghum</name>
    <name type="synonym">Sorghum vulgare</name>
    <dbReference type="NCBI Taxonomy" id="4558"/>
    <lineage>
        <taxon>Eukaryota</taxon>
        <taxon>Viridiplantae</taxon>
        <taxon>Streptophyta</taxon>
        <taxon>Embryophyta</taxon>
        <taxon>Tracheophyta</taxon>
        <taxon>Spermatophyta</taxon>
        <taxon>Magnoliopsida</taxon>
        <taxon>Liliopsida</taxon>
        <taxon>Poales</taxon>
        <taxon>Poaceae</taxon>
        <taxon>PACMAD clade</taxon>
        <taxon>Panicoideae</taxon>
        <taxon>Andropogonodae</taxon>
        <taxon>Andropogoneae</taxon>
        <taxon>Sorghinae</taxon>
        <taxon>Sorghum</taxon>
    </lineage>
</organism>
<reference evidence="2" key="2">
    <citation type="submission" date="2020-10" db="EMBL/GenBank/DDBJ databases">
        <authorList>
            <person name="Cooper E.A."/>
            <person name="Brenton Z.W."/>
            <person name="Flinn B.S."/>
            <person name="Jenkins J."/>
            <person name="Shu S."/>
            <person name="Flowers D."/>
            <person name="Luo F."/>
            <person name="Wang Y."/>
            <person name="Xia P."/>
            <person name="Barry K."/>
            <person name="Daum C."/>
            <person name="Lipzen A."/>
            <person name="Yoshinaga Y."/>
            <person name="Schmutz J."/>
            <person name="Saski C."/>
            <person name="Vermerris W."/>
            <person name="Kresovich S."/>
        </authorList>
    </citation>
    <scope>NUCLEOTIDE SEQUENCE</scope>
</reference>
<feature type="compositionally biased region" description="Basic residues" evidence="1">
    <location>
        <begin position="124"/>
        <end position="134"/>
    </location>
</feature>
<sequence length="134" mass="14689">MHNLGKCTNSCTGLHDSDVLVTGTVPGYKNVVNKLIFLLNMQARIELAPATKNSASPEPSVVPTTNQAGKNIDKASSERQMKTQNKGENTRFTHGAANRYISNHVENTNNATPKFISPETLRNAVKKRELKKKA</sequence>
<protein>
    <submittedName>
        <fullName evidence="2">Uncharacterized protein</fullName>
    </submittedName>
</protein>
<feature type="compositionally biased region" description="Basic and acidic residues" evidence="1">
    <location>
        <begin position="71"/>
        <end position="81"/>
    </location>
</feature>
<proteinExistence type="predicted"/>
<reference evidence="2" key="1">
    <citation type="journal article" date="2019" name="BMC Genomics">
        <title>A new reference genome for Sorghum bicolor reveals high levels of sequence similarity between sweet and grain genotypes: implications for the genetics of sugar metabolism.</title>
        <authorList>
            <person name="Cooper E.A."/>
            <person name="Brenton Z.W."/>
            <person name="Flinn B.S."/>
            <person name="Jenkins J."/>
            <person name="Shu S."/>
            <person name="Flowers D."/>
            <person name="Luo F."/>
            <person name="Wang Y."/>
            <person name="Xia P."/>
            <person name="Barry K."/>
            <person name="Daum C."/>
            <person name="Lipzen A."/>
            <person name="Yoshinaga Y."/>
            <person name="Schmutz J."/>
            <person name="Saski C."/>
            <person name="Vermerris W."/>
            <person name="Kresovich S."/>
        </authorList>
    </citation>
    <scope>NUCLEOTIDE SEQUENCE</scope>
</reference>
<dbReference type="AlphaFoldDB" id="A0A921Q2Q0"/>
<name>A0A921Q2Q0_SORBI</name>
<feature type="region of interest" description="Disordered" evidence="1">
    <location>
        <begin position="50"/>
        <end position="134"/>
    </location>
</feature>
<dbReference type="EMBL" id="CM027689">
    <property type="protein sequence ID" value="KAG0514413.1"/>
    <property type="molecule type" value="Genomic_DNA"/>
</dbReference>
<feature type="compositionally biased region" description="Polar residues" evidence="1">
    <location>
        <begin position="82"/>
        <end position="92"/>
    </location>
</feature>